<dbReference type="Proteomes" id="UP001359559">
    <property type="component" value="Unassembled WGS sequence"/>
</dbReference>
<name>A0AAN9JLS4_CLITE</name>
<reference evidence="1 2" key="1">
    <citation type="submission" date="2024-01" db="EMBL/GenBank/DDBJ databases">
        <title>The genomes of 5 underutilized Papilionoideae crops provide insights into root nodulation and disease resistance.</title>
        <authorList>
            <person name="Yuan L."/>
        </authorList>
    </citation>
    <scope>NUCLEOTIDE SEQUENCE [LARGE SCALE GENOMIC DNA]</scope>
    <source>
        <strain evidence="1">LY-2023</strain>
        <tissue evidence="1">Leaf</tissue>
    </source>
</reference>
<evidence type="ECO:0000313" key="1">
    <source>
        <dbReference type="EMBL" id="KAK7301437.1"/>
    </source>
</evidence>
<evidence type="ECO:0000313" key="2">
    <source>
        <dbReference type="Proteomes" id="UP001359559"/>
    </source>
</evidence>
<dbReference type="EMBL" id="JAYKXN010000003">
    <property type="protein sequence ID" value="KAK7301437.1"/>
    <property type="molecule type" value="Genomic_DNA"/>
</dbReference>
<organism evidence="1 2">
    <name type="scientific">Clitoria ternatea</name>
    <name type="common">Butterfly pea</name>
    <dbReference type="NCBI Taxonomy" id="43366"/>
    <lineage>
        <taxon>Eukaryota</taxon>
        <taxon>Viridiplantae</taxon>
        <taxon>Streptophyta</taxon>
        <taxon>Embryophyta</taxon>
        <taxon>Tracheophyta</taxon>
        <taxon>Spermatophyta</taxon>
        <taxon>Magnoliopsida</taxon>
        <taxon>eudicotyledons</taxon>
        <taxon>Gunneridae</taxon>
        <taxon>Pentapetalae</taxon>
        <taxon>rosids</taxon>
        <taxon>fabids</taxon>
        <taxon>Fabales</taxon>
        <taxon>Fabaceae</taxon>
        <taxon>Papilionoideae</taxon>
        <taxon>50 kb inversion clade</taxon>
        <taxon>NPAAA clade</taxon>
        <taxon>indigoferoid/millettioid clade</taxon>
        <taxon>Phaseoleae</taxon>
        <taxon>Clitoria</taxon>
    </lineage>
</organism>
<dbReference type="AlphaFoldDB" id="A0AAN9JLS4"/>
<protein>
    <submittedName>
        <fullName evidence="1">Uncharacterized protein</fullName>
    </submittedName>
</protein>
<sequence length="69" mass="7665">MVRVTGRQSLWKVSPGDAERLPGFEIGDWVIIHCRCEGCEQKVKKLLQKIDGTSTGEYLLGCGFVRGVL</sequence>
<comment type="caution">
    <text evidence="1">The sequence shown here is derived from an EMBL/GenBank/DDBJ whole genome shotgun (WGS) entry which is preliminary data.</text>
</comment>
<accession>A0AAN9JLS4</accession>
<keyword evidence="2" id="KW-1185">Reference proteome</keyword>
<gene>
    <name evidence="1" type="ORF">RJT34_12301</name>
</gene>
<proteinExistence type="predicted"/>